<evidence type="ECO:0000259" key="5">
    <source>
        <dbReference type="PROSITE" id="PS50937"/>
    </source>
</evidence>
<dbReference type="PRINTS" id="PR00040">
    <property type="entry name" value="HTHMERR"/>
</dbReference>
<dbReference type="PANTHER" id="PTHR30204">
    <property type="entry name" value="REDOX-CYCLING DRUG-SENSING TRANSCRIPTIONAL ACTIVATOR SOXR"/>
    <property type="match status" value="1"/>
</dbReference>
<dbReference type="Gene3D" id="1.10.1660.10">
    <property type="match status" value="1"/>
</dbReference>
<evidence type="ECO:0000313" key="6">
    <source>
        <dbReference type="EMBL" id="XCH12600.1"/>
    </source>
</evidence>
<feature type="domain" description="HTH merR-type" evidence="5">
    <location>
        <begin position="8"/>
        <end position="77"/>
    </location>
</feature>
<dbReference type="Gene3D" id="1.10.490.50">
    <property type="entry name" value="Antibiotic binding domain of TipA-like multidrug resistance regulators"/>
    <property type="match status" value="1"/>
</dbReference>
<dbReference type="AlphaFoldDB" id="A0AAU8EV27"/>
<dbReference type="InterPro" id="IPR012925">
    <property type="entry name" value="TipAS_dom"/>
</dbReference>
<dbReference type="Pfam" id="PF07739">
    <property type="entry name" value="TipAS"/>
    <property type="match status" value="1"/>
</dbReference>
<dbReference type="PANTHER" id="PTHR30204:SF90">
    <property type="entry name" value="HTH-TYPE TRANSCRIPTIONAL ACTIVATOR MTA"/>
    <property type="match status" value="1"/>
</dbReference>
<dbReference type="InterPro" id="IPR000551">
    <property type="entry name" value="MerR-type_HTH_dom"/>
</dbReference>
<evidence type="ECO:0000256" key="4">
    <source>
        <dbReference type="ARBA" id="ARBA00023163"/>
    </source>
</evidence>
<evidence type="ECO:0000256" key="3">
    <source>
        <dbReference type="ARBA" id="ARBA00023159"/>
    </source>
</evidence>
<dbReference type="InterPro" id="IPR047057">
    <property type="entry name" value="MerR_fam"/>
</dbReference>
<protein>
    <submittedName>
        <fullName evidence="6">MerR family transcriptional regulator</fullName>
    </submittedName>
</protein>
<dbReference type="SUPFAM" id="SSF46955">
    <property type="entry name" value="Putative DNA-binding domain"/>
    <property type="match status" value="1"/>
</dbReference>
<dbReference type="GO" id="GO:0003700">
    <property type="term" value="F:DNA-binding transcription factor activity"/>
    <property type="evidence" value="ECO:0007669"/>
    <property type="project" value="InterPro"/>
</dbReference>
<keyword evidence="4" id="KW-0804">Transcription</keyword>
<accession>A0AAU8EV27</accession>
<name>A0AAU8EV27_9MICC</name>
<dbReference type="SUPFAM" id="SSF89082">
    <property type="entry name" value="Antibiotic binding domain of TipA-like multidrug resistance regulators"/>
    <property type="match status" value="1"/>
</dbReference>
<reference evidence="6" key="1">
    <citation type="submission" date="2024-06" db="EMBL/GenBank/DDBJ databases">
        <title>Biodegradation of dimethachlon by Arthrobacter sp. K5: mechanistic insights and ecological implications.</title>
        <authorList>
            <person name="Hu S."/>
            <person name="Lu P."/>
        </authorList>
    </citation>
    <scope>NUCLEOTIDE SEQUENCE</scope>
    <source>
        <strain evidence="6">K5</strain>
    </source>
</reference>
<dbReference type="Pfam" id="PF13411">
    <property type="entry name" value="MerR_1"/>
    <property type="match status" value="1"/>
</dbReference>
<dbReference type="PROSITE" id="PS50937">
    <property type="entry name" value="HTH_MERR_2"/>
    <property type="match status" value="1"/>
</dbReference>
<dbReference type="CDD" id="cd01106">
    <property type="entry name" value="HTH_TipAL-Mta"/>
    <property type="match status" value="1"/>
</dbReference>
<keyword evidence="2" id="KW-0238">DNA-binding</keyword>
<dbReference type="EMBL" id="CP159279">
    <property type="protein sequence ID" value="XCH12600.1"/>
    <property type="molecule type" value="Genomic_DNA"/>
</dbReference>
<dbReference type="InterPro" id="IPR036244">
    <property type="entry name" value="TipA-like_antibiotic-bd"/>
</dbReference>
<keyword evidence="1" id="KW-0805">Transcription regulation</keyword>
<evidence type="ECO:0000256" key="2">
    <source>
        <dbReference type="ARBA" id="ARBA00023125"/>
    </source>
</evidence>
<dbReference type="RefSeq" id="WP_353712617.1">
    <property type="nucleotide sequence ID" value="NZ_CP159279.1"/>
</dbReference>
<proteinExistence type="predicted"/>
<dbReference type="InterPro" id="IPR009061">
    <property type="entry name" value="DNA-bd_dom_put_sf"/>
</dbReference>
<evidence type="ECO:0000256" key="1">
    <source>
        <dbReference type="ARBA" id="ARBA00023015"/>
    </source>
</evidence>
<dbReference type="SMART" id="SM00422">
    <property type="entry name" value="HTH_MERR"/>
    <property type="match status" value="1"/>
</dbReference>
<dbReference type="GO" id="GO:0003677">
    <property type="term" value="F:DNA binding"/>
    <property type="evidence" value="ECO:0007669"/>
    <property type="project" value="UniProtKB-KW"/>
</dbReference>
<dbReference type="PROSITE" id="PS00552">
    <property type="entry name" value="HTH_MERR_1"/>
    <property type="match status" value="1"/>
</dbReference>
<organism evidence="6">
    <name type="scientific">Arthrobacter sp. K5</name>
    <dbReference type="NCBI Taxonomy" id="2839623"/>
    <lineage>
        <taxon>Bacteria</taxon>
        <taxon>Bacillati</taxon>
        <taxon>Actinomycetota</taxon>
        <taxon>Actinomycetes</taxon>
        <taxon>Micrococcales</taxon>
        <taxon>Micrococcaceae</taxon>
        <taxon>Arthrobacter</taxon>
    </lineage>
</organism>
<gene>
    <name evidence="6" type="ORF">ABRP34_06335</name>
</gene>
<sequence>MKQEELRSWSIAELAKLSRVSSRTLRHYDQVGLLPPAYTGHNGYRYYTQPELLRLQRILLLRELGLGLGTIGQVLDGQADQLDALSVHRKWLLAERDRLDRMARTVGATISALQQGDAMSGEEIFKDFDTNPYEEEARQRWGDQAVADSKARHAALSAADKQAFMAEAGAINEELARCLDAGLPADDARVQVAVERHYRWICVSWTPDADSYLGLGRMYVEDSRFTAFYDKSRAGLASYLLEGITVYAASRLSAAGGQSTA</sequence>
<keyword evidence="3" id="KW-0010">Activator</keyword>